<dbReference type="PANTHER" id="PTHR31268:SF10">
    <property type="entry name" value="GALACTINOL--SUCROSE GALACTOSYLTRANSFERASE"/>
    <property type="match status" value="1"/>
</dbReference>
<protein>
    <submittedName>
        <fullName evidence="4">Uncharacterized protein</fullName>
    </submittedName>
</protein>
<dbReference type="SUPFAM" id="SSF51445">
    <property type="entry name" value="(Trans)glycosidases"/>
    <property type="match status" value="1"/>
</dbReference>
<dbReference type="InterPro" id="IPR008811">
    <property type="entry name" value="Glycosyl_hydrolases_36"/>
</dbReference>
<evidence type="ECO:0000313" key="5">
    <source>
        <dbReference type="Proteomes" id="UP000197138"/>
    </source>
</evidence>
<proteinExistence type="inferred from homology"/>
<dbReference type="InterPro" id="IPR017853">
    <property type="entry name" value="GH"/>
</dbReference>
<dbReference type="EMBL" id="MTKT01005615">
    <property type="protein sequence ID" value="OWM65457.1"/>
    <property type="molecule type" value="Genomic_DNA"/>
</dbReference>
<evidence type="ECO:0000256" key="3">
    <source>
        <dbReference type="ARBA" id="ARBA00025404"/>
    </source>
</evidence>
<dbReference type="Pfam" id="PF05691">
    <property type="entry name" value="Raffinose_syn"/>
    <property type="match status" value="2"/>
</dbReference>
<dbReference type="Proteomes" id="UP000197138">
    <property type="component" value="Unassembled WGS sequence"/>
</dbReference>
<dbReference type="PANTHER" id="PTHR31268">
    <property type="match status" value="1"/>
</dbReference>
<dbReference type="AlphaFoldDB" id="A0A218VY05"/>
<sequence length="672" mass="74059">MAITATPAIRDGRLVVRGKTVLSRVPGDISLTPAGPSSVFLGATSAAAPDSRHVFTLGVLEGFKFLCLFRPKIWWMIPLVGESADEIPIETQMLLLEAREGCALDDESISSEQNSMSVFYILVLPVLEGPFRTSLQGNSMNELEFCIESGDKDVQATQALKAVFLSSGDNPFELIKDSVKILTKLKGTFSHIDNKKIPRHLDWFGWCTWDAFYSQVDPRGIKEGLQRYVYMWHALAGYWGGVLPTSKHMKKYNPELRYPIQSPGNVGNLRDIAMDSLEKYGVGVIDPRKIFEFYNDLHSYLSSSGVDGVKVDVQNLMETLGSGHGGRVSLTRQYQEALERSISKNFPDNNLICCMSHNSDSLYSSKESATARASEDFMPREPAFQTLHIASVAFNSLLLGEIVVPDWDMFHSKHETAEFHGAARAIGGCAVYVSDKPGNHDFKILKKLVLPDGSVLRARHAGRPTRDCLFKDPVMDGESLLKIWNLNKLTGVIGVFNCQGAGSWPVKPKAVSSGHLNISGSVSPLDVEFLEDIAGENWEGDCAVYAHNSGSLSRLTNTGKLIVSLKTLECEIFTISPIRVFNQNLHFAPIGLLDMYNSGGAIEAINCTANTSGCVVKIEARGCGKLGAYSNFKPELCKVDTRESEFSYNHGNNMLTVHLPMDCSFRDIEIVY</sequence>
<comment type="function">
    <text evidence="3">Transglycosidase operating by a ping-pong reaction mechanism. Involved in the synthesis of raffinose, a major soluble carbohydrate in seeds, roots and tubers.</text>
</comment>
<accession>A0A218VY05</accession>
<evidence type="ECO:0000313" key="4">
    <source>
        <dbReference type="EMBL" id="OWM65457.1"/>
    </source>
</evidence>
<comment type="similarity">
    <text evidence="1">Belongs to the glycosyl hydrolases 36 family.</text>
</comment>
<organism evidence="4 5">
    <name type="scientific">Punica granatum</name>
    <name type="common">Pomegranate</name>
    <dbReference type="NCBI Taxonomy" id="22663"/>
    <lineage>
        <taxon>Eukaryota</taxon>
        <taxon>Viridiplantae</taxon>
        <taxon>Streptophyta</taxon>
        <taxon>Embryophyta</taxon>
        <taxon>Tracheophyta</taxon>
        <taxon>Spermatophyta</taxon>
        <taxon>Magnoliopsida</taxon>
        <taxon>eudicotyledons</taxon>
        <taxon>Gunneridae</taxon>
        <taxon>Pentapetalae</taxon>
        <taxon>rosids</taxon>
        <taxon>malvids</taxon>
        <taxon>Myrtales</taxon>
        <taxon>Lythraceae</taxon>
        <taxon>Punica</taxon>
    </lineage>
</organism>
<gene>
    <name evidence="4" type="ORF">CDL15_Pgr009047</name>
</gene>
<keyword evidence="2" id="KW-0119">Carbohydrate metabolism</keyword>
<reference evidence="5" key="1">
    <citation type="journal article" date="2017" name="Plant J.">
        <title>The pomegranate (Punica granatum L.) genome and the genomics of punicalagin biosynthesis.</title>
        <authorList>
            <person name="Qin G."/>
            <person name="Xu C."/>
            <person name="Ming R."/>
            <person name="Tang H."/>
            <person name="Guyot R."/>
            <person name="Kramer E.M."/>
            <person name="Hu Y."/>
            <person name="Yi X."/>
            <person name="Qi Y."/>
            <person name="Xu X."/>
            <person name="Gao Z."/>
            <person name="Pan H."/>
            <person name="Jian J."/>
            <person name="Tian Y."/>
            <person name="Yue Z."/>
            <person name="Xu Y."/>
        </authorList>
    </citation>
    <scope>NUCLEOTIDE SEQUENCE [LARGE SCALE GENOMIC DNA]</scope>
    <source>
        <strain evidence="5">cv. Dabenzi</strain>
    </source>
</reference>
<evidence type="ECO:0000256" key="1">
    <source>
        <dbReference type="ARBA" id="ARBA00007240"/>
    </source>
</evidence>
<comment type="caution">
    <text evidence="4">The sequence shown here is derived from an EMBL/GenBank/DDBJ whole genome shotgun (WGS) entry which is preliminary data.</text>
</comment>
<name>A0A218VY05_PUNGR</name>
<evidence type="ECO:0000256" key="2">
    <source>
        <dbReference type="ARBA" id="ARBA00023277"/>
    </source>
</evidence>